<dbReference type="EMBL" id="KL363252">
    <property type="protein sequence ID" value="KFD50529.1"/>
    <property type="molecule type" value="Genomic_DNA"/>
</dbReference>
<evidence type="ECO:0000313" key="2">
    <source>
        <dbReference type="EMBL" id="KFD63437.1"/>
    </source>
</evidence>
<evidence type="ECO:0000313" key="1">
    <source>
        <dbReference type="EMBL" id="KFD50529.1"/>
    </source>
</evidence>
<organism evidence="1 3">
    <name type="scientific">Trichuris suis</name>
    <name type="common">pig whipworm</name>
    <dbReference type="NCBI Taxonomy" id="68888"/>
    <lineage>
        <taxon>Eukaryota</taxon>
        <taxon>Metazoa</taxon>
        <taxon>Ecdysozoa</taxon>
        <taxon>Nematoda</taxon>
        <taxon>Enoplea</taxon>
        <taxon>Dorylaimia</taxon>
        <taxon>Trichinellida</taxon>
        <taxon>Trichuridae</taxon>
        <taxon>Trichuris</taxon>
    </lineage>
</organism>
<reference evidence="1 3" key="1">
    <citation type="journal article" date="2014" name="Nat. Genet.">
        <title>Genome and transcriptome of the porcine whipworm Trichuris suis.</title>
        <authorList>
            <person name="Jex A.R."/>
            <person name="Nejsum P."/>
            <person name="Schwarz E.M."/>
            <person name="Hu L."/>
            <person name="Young N.D."/>
            <person name="Hall R.S."/>
            <person name="Korhonen P.K."/>
            <person name="Liao S."/>
            <person name="Thamsborg S."/>
            <person name="Xia J."/>
            <person name="Xu P."/>
            <person name="Wang S."/>
            <person name="Scheerlinck J.P."/>
            <person name="Hofmann A."/>
            <person name="Sternberg P.W."/>
            <person name="Wang J."/>
            <person name="Gasser R.B."/>
        </authorList>
    </citation>
    <scope>NUCLEOTIDE SEQUENCE [LARGE SCALE GENOMIC DNA]</scope>
    <source>
        <strain evidence="2">DCEP-RM93F</strain>
        <strain evidence="1">DCEP-RM93M</strain>
    </source>
</reference>
<evidence type="ECO:0000313" key="3">
    <source>
        <dbReference type="Proteomes" id="UP000030764"/>
    </source>
</evidence>
<name>A0A085LZY3_9BILA</name>
<dbReference type="EMBL" id="KL367573">
    <property type="protein sequence ID" value="KFD63437.1"/>
    <property type="molecule type" value="Genomic_DNA"/>
</dbReference>
<sequence>MLQIISGYYANAKSRAKSHELKNNYENTEARYKTPCLLSIRPSGLEGLVTACRVFHHSGGLNSFFHGIPWIQYRSSSLSDGSATIVKNGFCVLVTCELISRGRN</sequence>
<dbReference type="Proteomes" id="UP000030764">
    <property type="component" value="Unassembled WGS sequence"/>
</dbReference>
<dbReference type="AlphaFoldDB" id="A0A085LZY3"/>
<gene>
    <name evidence="1" type="ORF">M513_08597</name>
    <name evidence="2" type="ORF">M514_08597</name>
</gene>
<proteinExistence type="predicted"/>
<accession>A0A085LZY3</accession>
<dbReference type="Proteomes" id="UP000030758">
    <property type="component" value="Unassembled WGS sequence"/>
</dbReference>
<protein>
    <submittedName>
        <fullName evidence="1">Uncharacterized protein</fullName>
    </submittedName>
</protein>
<keyword evidence="3" id="KW-1185">Reference proteome</keyword>